<dbReference type="EMBL" id="GGEC01066789">
    <property type="protein sequence ID" value="MBX47273.1"/>
    <property type="molecule type" value="Transcribed_RNA"/>
</dbReference>
<dbReference type="AlphaFoldDB" id="A0A2P2NXU5"/>
<organism evidence="1">
    <name type="scientific">Rhizophora mucronata</name>
    <name type="common">Asiatic mangrove</name>
    <dbReference type="NCBI Taxonomy" id="61149"/>
    <lineage>
        <taxon>Eukaryota</taxon>
        <taxon>Viridiplantae</taxon>
        <taxon>Streptophyta</taxon>
        <taxon>Embryophyta</taxon>
        <taxon>Tracheophyta</taxon>
        <taxon>Spermatophyta</taxon>
        <taxon>Magnoliopsida</taxon>
        <taxon>eudicotyledons</taxon>
        <taxon>Gunneridae</taxon>
        <taxon>Pentapetalae</taxon>
        <taxon>rosids</taxon>
        <taxon>fabids</taxon>
        <taxon>Malpighiales</taxon>
        <taxon>Rhizophoraceae</taxon>
        <taxon>Rhizophora</taxon>
    </lineage>
</organism>
<protein>
    <submittedName>
        <fullName evidence="1">Uncharacterized protein</fullName>
    </submittedName>
</protein>
<proteinExistence type="predicted"/>
<accession>A0A2P2NXU5</accession>
<reference evidence="1" key="1">
    <citation type="submission" date="2018-02" db="EMBL/GenBank/DDBJ databases">
        <title>Rhizophora mucronata_Transcriptome.</title>
        <authorList>
            <person name="Meera S.P."/>
            <person name="Sreeshan A."/>
            <person name="Augustine A."/>
        </authorList>
    </citation>
    <scope>NUCLEOTIDE SEQUENCE</scope>
    <source>
        <tissue evidence="1">Leaf</tissue>
    </source>
</reference>
<sequence>MESMDHFPKCRKNIYGVAGISSGSRERLYSTKCAHFSNPSADKEVPKVRRSYALVKVLR</sequence>
<evidence type="ECO:0000313" key="1">
    <source>
        <dbReference type="EMBL" id="MBX47273.1"/>
    </source>
</evidence>
<name>A0A2P2NXU5_RHIMU</name>